<keyword evidence="1" id="KW-0472">Membrane</keyword>
<feature type="transmembrane region" description="Helical" evidence="1">
    <location>
        <begin position="1318"/>
        <end position="1339"/>
    </location>
</feature>
<evidence type="ECO:0000256" key="2">
    <source>
        <dbReference type="SAM" id="SignalP"/>
    </source>
</evidence>
<dbReference type="InterPro" id="IPR052728">
    <property type="entry name" value="O2_lipid_transport_reg"/>
</dbReference>
<keyword evidence="1" id="KW-0812">Transmembrane</keyword>
<name>A0A6L2PL25_COPFO</name>
<feature type="chain" id="PRO_5027047439" description="Nose resistant-to-fluoxetine protein N-terminal domain-containing protein" evidence="2">
    <location>
        <begin position="25"/>
        <end position="1484"/>
    </location>
</feature>
<evidence type="ECO:0000259" key="3">
    <source>
        <dbReference type="SMART" id="SM00703"/>
    </source>
</evidence>
<dbReference type="GO" id="GO:0016747">
    <property type="term" value="F:acyltransferase activity, transferring groups other than amino-acyl groups"/>
    <property type="evidence" value="ECO:0007669"/>
    <property type="project" value="InterPro"/>
</dbReference>
<dbReference type="Proteomes" id="UP000502823">
    <property type="component" value="Unassembled WGS sequence"/>
</dbReference>
<dbReference type="InterPro" id="IPR002656">
    <property type="entry name" value="Acyl_transf_3_dom"/>
</dbReference>
<dbReference type="InParanoid" id="A0A6L2PL25"/>
<keyword evidence="2" id="KW-0732">Signal</keyword>
<evidence type="ECO:0000256" key="1">
    <source>
        <dbReference type="SAM" id="Phobius"/>
    </source>
</evidence>
<gene>
    <name evidence="4" type="ORF">Cfor_03997</name>
</gene>
<feature type="transmembrane region" description="Helical" evidence="1">
    <location>
        <begin position="1013"/>
        <end position="1031"/>
    </location>
</feature>
<feature type="transmembrane region" description="Helical" evidence="1">
    <location>
        <begin position="684"/>
        <end position="705"/>
    </location>
</feature>
<reference evidence="5" key="1">
    <citation type="submission" date="2020-01" db="EMBL/GenBank/DDBJ databases">
        <title>Draft genome sequence of the Termite Coptotermes fromosanus.</title>
        <authorList>
            <person name="Itakura S."/>
            <person name="Yosikawa Y."/>
            <person name="Umezawa K."/>
        </authorList>
    </citation>
    <scope>NUCLEOTIDE SEQUENCE [LARGE SCALE GENOMIC DNA]</scope>
</reference>
<dbReference type="Pfam" id="PF01757">
    <property type="entry name" value="Acyl_transf_3"/>
    <property type="match status" value="2"/>
</dbReference>
<dbReference type="Pfam" id="PF20146">
    <property type="entry name" value="NRF"/>
    <property type="match status" value="2"/>
</dbReference>
<feature type="domain" description="Nose resistant-to-fluoxetine protein N-terminal" evidence="3">
    <location>
        <begin position="148"/>
        <end position="299"/>
    </location>
</feature>
<feature type="transmembrane region" description="Helical" evidence="1">
    <location>
        <begin position="650"/>
        <end position="672"/>
    </location>
</feature>
<feature type="transmembrane region" description="Helical" evidence="1">
    <location>
        <begin position="444"/>
        <end position="461"/>
    </location>
</feature>
<feature type="transmembrane region" description="Helical" evidence="1">
    <location>
        <begin position="611"/>
        <end position="630"/>
    </location>
</feature>
<proteinExistence type="predicted"/>
<feature type="signal peptide" evidence="2">
    <location>
        <begin position="1"/>
        <end position="24"/>
    </location>
</feature>
<feature type="transmembrane region" description="Helical" evidence="1">
    <location>
        <begin position="1204"/>
        <end position="1225"/>
    </location>
</feature>
<feature type="transmembrane region" description="Helical" evidence="1">
    <location>
        <begin position="1360"/>
        <end position="1381"/>
    </location>
</feature>
<keyword evidence="5" id="KW-1185">Reference proteome</keyword>
<feature type="transmembrane region" description="Helical" evidence="1">
    <location>
        <begin position="1401"/>
        <end position="1423"/>
    </location>
</feature>
<feature type="transmembrane region" description="Helical" evidence="1">
    <location>
        <begin position="1283"/>
        <end position="1306"/>
    </location>
</feature>
<evidence type="ECO:0000313" key="4">
    <source>
        <dbReference type="EMBL" id="GFG33259.1"/>
    </source>
</evidence>
<comment type="caution">
    <text evidence="4">The sequence shown here is derived from an EMBL/GenBank/DDBJ whole genome shotgun (WGS) entry which is preliminary data.</text>
</comment>
<feature type="transmembrane region" description="Helical" evidence="1">
    <location>
        <begin position="1176"/>
        <end position="1197"/>
    </location>
</feature>
<dbReference type="InterPro" id="IPR006621">
    <property type="entry name" value="Nose-resist-to-fluoxetine_N"/>
</dbReference>
<feature type="transmembrane region" description="Helical" evidence="1">
    <location>
        <begin position="364"/>
        <end position="385"/>
    </location>
</feature>
<feature type="transmembrane region" description="Helical" evidence="1">
    <location>
        <begin position="1119"/>
        <end position="1139"/>
    </location>
</feature>
<dbReference type="PANTHER" id="PTHR11161:SF0">
    <property type="entry name" value="O-ACYLTRANSFERASE LIKE PROTEIN"/>
    <property type="match status" value="1"/>
</dbReference>
<feature type="domain" description="Nose resistant-to-fluoxetine protein N-terminal" evidence="3">
    <location>
        <begin position="788"/>
        <end position="936"/>
    </location>
</feature>
<sequence>MRNLGHIHSYRIFVCYTILVVVRAEERVEDSAQRTTFRRPTQDPLDRHVTDEDIRPLRSAVSGTGADWEAVTVRDGSDDNVSHQITQRSVELQLPAVISDRCTAKDDPGAAQQKFGKATGSDIMKDKSFQSVFSFVPVLAPTSKQITNHACRTHSRTFVHQLQRNSLWALKMYDSSAKLPSGILRGNVNQLGDFDQCLSVSTQENPSIVGKYCLASVDVRATALNVSDTDTLVRAVYLAQAYGLFRSSCRDPGHFIPQFTTIKWALCVPASCSYADVQKTLVNALHDYNETTGLSFDVHVDPEMCYVKQETRTLLSFGTVITLLLLTGHWESLLMAFSLRKNARELLADLPVEGNINCIHGVRALCIIATYMAHKFMIFGFIPYSNRVELTEVPLEKWTNVFRTGMVYTDSFLMISGVLTSFSMSKEIERKKHIDWIKKYMARFIRLTPALVAVLLFYAYVMEHLGSGPQWNVAVRKNADICKENLWKNILYIQNFFPFEQMCATQTHHLALDMQLSLLSPLLVTLLWQWRVGGVIVLLCLHALSAILRYVATLRNQLSHVFYHGITVKQLYKTTNLSYGLSLHRATPYLLGVSLGYLLHKTSKHVHISKVAVWAGWVLAICFAYFTMFLRSDLGLRHYRYDAHDASIYAAYAPITWSLALGWLIWACFTGYGGALNTFLCCKFLVIISRISYAVYLTQFVVFFYNVGSIRASEQFSLLRSVDMAELLTVLLASVLVTLLFDLPMQEVKNIVAGGGNPAGIFGVDMDTGGLIETLNGFVAPSSEIISGDLCREHGQAYLQALQKATGWAVKMWDSSAKIQTGLMTGNLNSLGNFDECISVKNISNHDTYFSGQHCLATLKVENISVSDAMGKTFENIMAEEKEINVGLGSLLSKGLRWGFCIPSTCTSEDLAAELSEFIGNTSGVNVSVSNTDCHFDDHKSFNSADWLAIIREVLGNGENGALGPHEDITPITERAEDNCDPWTVFSVISNGKKIFRFEDSSVKLQSLYGIKFLSVCWVLIGHMCLVAESLPAMNYVAIRDYTRRWFAMPLLNASLAADSFIVITGILTSYNFLRDMRRRGIYRRNSNRLSRIGLKEKFLARYIPAYYLHRHFRVTPSLAAIILLQVSLLGHIGSGPFWKSGNFHLSEACRDGWRGTLLYTQNFVNSDNMCPTHSWYLMVDMQLYTISPFILLFLLAWSKRRSLIAVSVLISMGLVTSFLVNYLLELPAGIMTGNPSKWQMKRTYDSMATYTRFAPWMIGIGVGYLLYCCRRKGKLEISMKPSTVLLGWILSVAALFFAVFGVFPFQQPEYEYNATWSALYSSSCHAVWALGVGWIVLACESNHGGVMYTVLSWKIFQPLSRLTFCIYLVHLPLITARTLMTRIPVYFDGVNALSSVLGDLLFSIVLATILSLFVEMPFIRLFKYASIKLGIKTYNFQYRSDKDLIRTKVQQNTFLCWVIQYLLAISPPAANLPKQRSNLAVLT</sequence>
<evidence type="ECO:0000313" key="5">
    <source>
        <dbReference type="Proteomes" id="UP000502823"/>
    </source>
</evidence>
<feature type="transmembrane region" description="Helical" evidence="1">
    <location>
        <begin position="725"/>
        <end position="743"/>
    </location>
</feature>
<dbReference type="OrthoDB" id="10006435at2759"/>
<feature type="transmembrane region" description="Helical" evidence="1">
    <location>
        <begin position="528"/>
        <end position="552"/>
    </location>
</feature>
<keyword evidence="1" id="KW-1133">Transmembrane helix</keyword>
<dbReference type="PANTHER" id="PTHR11161">
    <property type="entry name" value="O-ACYLTRANSFERASE"/>
    <property type="match status" value="1"/>
</dbReference>
<organism evidence="4 5">
    <name type="scientific">Coptotermes formosanus</name>
    <name type="common">Formosan subterranean termite</name>
    <dbReference type="NCBI Taxonomy" id="36987"/>
    <lineage>
        <taxon>Eukaryota</taxon>
        <taxon>Metazoa</taxon>
        <taxon>Ecdysozoa</taxon>
        <taxon>Arthropoda</taxon>
        <taxon>Hexapoda</taxon>
        <taxon>Insecta</taxon>
        <taxon>Pterygota</taxon>
        <taxon>Neoptera</taxon>
        <taxon>Polyneoptera</taxon>
        <taxon>Dictyoptera</taxon>
        <taxon>Blattodea</taxon>
        <taxon>Blattoidea</taxon>
        <taxon>Termitoidae</taxon>
        <taxon>Rhinotermitidae</taxon>
        <taxon>Coptotermes</taxon>
    </lineage>
</organism>
<feature type="transmembrane region" description="Helical" evidence="1">
    <location>
        <begin position="405"/>
        <end position="424"/>
    </location>
</feature>
<protein>
    <recommendedName>
        <fullName evidence="3">Nose resistant-to-fluoxetine protein N-terminal domain-containing protein</fullName>
    </recommendedName>
</protein>
<feature type="transmembrane region" description="Helical" evidence="1">
    <location>
        <begin position="1254"/>
        <end position="1271"/>
    </location>
</feature>
<feature type="transmembrane region" description="Helical" evidence="1">
    <location>
        <begin position="314"/>
        <end position="337"/>
    </location>
</feature>
<dbReference type="EMBL" id="BLKM01011461">
    <property type="protein sequence ID" value="GFG33259.1"/>
    <property type="molecule type" value="Genomic_DNA"/>
</dbReference>
<feature type="transmembrane region" description="Helical" evidence="1">
    <location>
        <begin position="1051"/>
        <end position="1074"/>
    </location>
</feature>
<dbReference type="SMART" id="SM00703">
    <property type="entry name" value="NRF"/>
    <property type="match status" value="2"/>
</dbReference>
<accession>A0A6L2PL25</accession>